<reference evidence="3 4" key="1">
    <citation type="submission" date="2024-07" db="EMBL/GenBank/DDBJ databases">
        <authorList>
            <person name="Thanompreechachai J."/>
            <person name="Duangmal K."/>
        </authorList>
    </citation>
    <scope>NUCLEOTIDE SEQUENCE [LARGE SCALE GENOMIC DNA]</scope>
    <source>
        <strain evidence="3 4">LSe6-4</strain>
    </source>
</reference>
<feature type="compositionally biased region" description="Basic residues" evidence="1">
    <location>
        <begin position="569"/>
        <end position="580"/>
    </location>
</feature>
<dbReference type="InterPro" id="IPR027624">
    <property type="entry name" value="TOMM_cyclo_SagD"/>
</dbReference>
<dbReference type="Pfam" id="PF02624">
    <property type="entry name" value="YcaO"/>
    <property type="match status" value="1"/>
</dbReference>
<sequence length="580" mass="61329">MALTAPADRVVLLDPGLDPEAVDPAGRVFRTGDRTLVGPFAEGAGCGRCLVVRWSGTHLPSAGAGPRPGSPPVGSAPLVADLLRTVRPRPGTAVVVVLEDGDPRPRTVHLLPVPGCSGCAPFPAPAPGSGPRQPVRGYRTRGPQDVGLPSTALVNTELGLLGRRWGTDVTSPTAVPAGGAFPAVGARGPVEITWGGQGATVRASRLTGLLEGLERHAGTDVRHGGRVRHSSLRALGRQALDVTALGVTVVPGARFRTEEGLPALPEDAVVAWVPARSLVTGRERWIPKQLAHYHAPDAHPGFVQESSSGCASGTGEDEAALHALLELVERDAFLLSWYRGLDLPEVDLSTVADTTLRHTVRRAEFLGFEVRAFDGRVDLPFPVVVCTTERHDGGPGAFNVAAAASLDPLAALRSAVSEITARSPVLAEECAADPVRLERLAADASAVRTLSDHSVLAGSPGFARHVRGLLTRRRRYPLQHLFGPARHDGDVPGALRHVVTGLVTAGFEPWVVDQTTDEQAQWGLRTVRAVVPGLIPIDFGWHRQRALTSPRLATAHPTASPVRLPRPPASHRRLVPHPFP</sequence>
<name>A0ABV4H542_9ACTN</name>
<dbReference type="RefSeq" id="WP_370442907.1">
    <property type="nucleotide sequence ID" value="NZ_JBGFTU010000026.1"/>
</dbReference>
<feature type="region of interest" description="Disordered" evidence="1">
    <location>
        <begin position="550"/>
        <end position="580"/>
    </location>
</feature>
<evidence type="ECO:0000313" key="3">
    <source>
        <dbReference type="EMBL" id="MEZ0166692.1"/>
    </source>
</evidence>
<dbReference type="Proteomes" id="UP001565927">
    <property type="component" value="Unassembled WGS sequence"/>
</dbReference>
<proteinExistence type="predicted"/>
<dbReference type="EMBL" id="JBGFTU010000026">
    <property type="protein sequence ID" value="MEZ0166692.1"/>
    <property type="molecule type" value="Genomic_DNA"/>
</dbReference>
<organism evidence="3 4">
    <name type="scientific">Kineococcus halophytocola</name>
    <dbReference type="NCBI Taxonomy" id="3234027"/>
    <lineage>
        <taxon>Bacteria</taxon>
        <taxon>Bacillati</taxon>
        <taxon>Actinomycetota</taxon>
        <taxon>Actinomycetes</taxon>
        <taxon>Kineosporiales</taxon>
        <taxon>Kineosporiaceae</taxon>
        <taxon>Kineococcus</taxon>
    </lineage>
</organism>
<comment type="caution">
    <text evidence="3">The sequence shown here is derived from an EMBL/GenBank/DDBJ whole genome shotgun (WGS) entry which is preliminary data.</text>
</comment>
<evidence type="ECO:0000313" key="4">
    <source>
        <dbReference type="Proteomes" id="UP001565927"/>
    </source>
</evidence>
<gene>
    <name evidence="3" type="ORF">AB2L27_18190</name>
</gene>
<dbReference type="Gene3D" id="3.30.1330.230">
    <property type="match status" value="1"/>
</dbReference>
<evidence type="ECO:0000256" key="1">
    <source>
        <dbReference type="SAM" id="MobiDB-lite"/>
    </source>
</evidence>
<dbReference type="NCBIfam" id="TIGR03604">
    <property type="entry name" value="TOMM_cyclo_SagD"/>
    <property type="match status" value="1"/>
</dbReference>
<feature type="domain" description="YcaO" evidence="2">
    <location>
        <begin position="196"/>
        <end position="580"/>
    </location>
</feature>
<dbReference type="InterPro" id="IPR003776">
    <property type="entry name" value="YcaO-like_dom"/>
</dbReference>
<dbReference type="PANTHER" id="PTHR37809">
    <property type="entry name" value="RIBOSOMAL PROTEIN S12 METHYLTHIOTRANSFERASE ACCESSORY FACTOR YCAO"/>
    <property type="match status" value="1"/>
</dbReference>
<dbReference type="PANTHER" id="PTHR37809:SF1">
    <property type="entry name" value="RIBOSOMAL PROTEIN S12 METHYLTHIOTRANSFERASE ACCESSORY FACTOR YCAO"/>
    <property type="match status" value="1"/>
</dbReference>
<accession>A0ABV4H542</accession>
<evidence type="ECO:0000259" key="2">
    <source>
        <dbReference type="PROSITE" id="PS51664"/>
    </source>
</evidence>
<keyword evidence="4" id="KW-1185">Reference proteome</keyword>
<dbReference type="PROSITE" id="PS51664">
    <property type="entry name" value="YCAO"/>
    <property type="match status" value="1"/>
</dbReference>
<protein>
    <submittedName>
        <fullName evidence="3">YcaO-like family protein</fullName>
    </submittedName>
</protein>